<dbReference type="Pfam" id="PF18560">
    <property type="entry name" value="Lectin_like"/>
    <property type="match status" value="1"/>
</dbReference>
<dbReference type="PANTHER" id="PTHR12411">
    <property type="entry name" value="CYSTEINE PROTEASE FAMILY C1-RELATED"/>
    <property type="match status" value="1"/>
</dbReference>
<evidence type="ECO:0000256" key="2">
    <source>
        <dbReference type="SAM" id="MobiDB-lite"/>
    </source>
</evidence>
<evidence type="ECO:0000256" key="1">
    <source>
        <dbReference type="ARBA" id="ARBA00008455"/>
    </source>
</evidence>
<name>A0ABV6YNB0_UNCEI</name>
<comment type="caution">
    <text evidence="4">The sequence shown here is derived from an EMBL/GenBank/DDBJ whole genome shotgun (WGS) entry which is preliminary data.</text>
</comment>
<dbReference type="InterPro" id="IPR040528">
    <property type="entry name" value="Lectin-like"/>
</dbReference>
<dbReference type="PROSITE" id="PS00139">
    <property type="entry name" value="THIOL_PROTEASE_CYS"/>
    <property type="match status" value="1"/>
</dbReference>
<dbReference type="SUPFAM" id="SSF54001">
    <property type="entry name" value="Cysteine proteinases"/>
    <property type="match status" value="1"/>
</dbReference>
<proteinExistence type="inferred from homology"/>
<protein>
    <submittedName>
        <fullName evidence="4">C1 family peptidase</fullName>
    </submittedName>
</protein>
<feature type="domain" description="Peptidase C1A papain C-terminal" evidence="3">
    <location>
        <begin position="74"/>
        <end position="300"/>
    </location>
</feature>
<accession>A0ABV6YNB0</accession>
<evidence type="ECO:0000313" key="4">
    <source>
        <dbReference type="EMBL" id="MFC1799562.1"/>
    </source>
</evidence>
<dbReference type="InterPro" id="IPR013128">
    <property type="entry name" value="Peptidase_C1A"/>
</dbReference>
<feature type="region of interest" description="Disordered" evidence="2">
    <location>
        <begin position="600"/>
        <end position="633"/>
    </location>
</feature>
<dbReference type="Gene3D" id="2.60.40.4070">
    <property type="match status" value="1"/>
</dbReference>
<dbReference type="PRINTS" id="PR00705">
    <property type="entry name" value="PAPAIN"/>
</dbReference>
<dbReference type="SMART" id="SM00645">
    <property type="entry name" value="Pept_C1"/>
    <property type="match status" value="1"/>
</dbReference>
<dbReference type="EMBL" id="JBHPEI010000013">
    <property type="protein sequence ID" value="MFC1799562.1"/>
    <property type="molecule type" value="Genomic_DNA"/>
</dbReference>
<gene>
    <name evidence="4" type="ORF">ACFL2Z_01455</name>
</gene>
<organism evidence="4 5">
    <name type="scientific">Eiseniibacteriota bacterium</name>
    <dbReference type="NCBI Taxonomy" id="2212470"/>
    <lineage>
        <taxon>Bacteria</taxon>
        <taxon>Candidatus Eiseniibacteriota</taxon>
    </lineage>
</organism>
<dbReference type="CDD" id="cd02248">
    <property type="entry name" value="Peptidase_C1A"/>
    <property type="match status" value="1"/>
</dbReference>
<evidence type="ECO:0000259" key="3">
    <source>
        <dbReference type="SMART" id="SM00645"/>
    </source>
</evidence>
<dbReference type="InterPro" id="IPR000668">
    <property type="entry name" value="Peptidase_C1A_C"/>
</dbReference>
<dbReference type="Pfam" id="PF00112">
    <property type="entry name" value="Peptidase_C1"/>
    <property type="match status" value="1"/>
</dbReference>
<dbReference type="InterPro" id="IPR000169">
    <property type="entry name" value="Pept_cys_AS"/>
</dbReference>
<keyword evidence="5" id="KW-1185">Reference proteome</keyword>
<evidence type="ECO:0000313" key="5">
    <source>
        <dbReference type="Proteomes" id="UP001594288"/>
    </source>
</evidence>
<reference evidence="4 5" key="1">
    <citation type="submission" date="2024-09" db="EMBL/GenBank/DDBJ databases">
        <authorList>
            <person name="D'Angelo T."/>
        </authorList>
    </citation>
    <scope>NUCLEOTIDE SEQUENCE [LARGE SCALE GENOMIC DNA]</scope>
    <source>
        <strain evidence="4">SAG AM-311-F02</strain>
    </source>
</reference>
<dbReference type="InterPro" id="IPR038765">
    <property type="entry name" value="Papain-like_cys_pep_sf"/>
</dbReference>
<comment type="similarity">
    <text evidence="1">Belongs to the peptidase C1 family.</text>
</comment>
<sequence>MARTHSPVLAGVLIAVILFLLVCTAHAEERNAPIRIAPTLTAERGEPAPGAGFIPPPIDLSHIRAGLAMRTLALPSRFDWREAGVVSNVKHQGYCGSCYAFASVGCIEARLMVGGEDRYDFSENNVKECEWFGSSCNGGNFWMVANLLSTCGTVLEECDPYVAADVACSSGCPYQKTLLDWGVISGQTPASVEVIKSYLQTYGPIYTTMYCGSGNAWYSEFASYDGSYTMHYTGTQTPNHAVLIVGWDDDLSHAGGQGAWIVQNSWGASWGGTCGYGTERGYFTIAYGSARMGSHASFVNEWQDYDSDGDLLYYDEGGFTGSFGFLGSKTGWGLCRFEASEATFLERVEFWVGDATTDVDIYVYDSFTGVVPQNLMASSLDHSYDVAGYHSVKLAESLPLIQGDPFYVVVKVTTAASGFPLSYDGSGPRVSGSSYFSSSGSSFNEFTPGDLGIRARVTMNVSTPGPEEAPDIIGVSDVPGDTGGFVNVSWTKSIYDDEESTPAVNVYRVWRRRKQTLPLLGSVGGEGGPQIVGPYEYGTTGPAWELVETVEASGSFSYEVSAPTLCDSSASGTCWTTFCITAHTDIPMDRYVSDIRQGYSVNDQGLSSPPPDSGGSGGEGEVTSAGHFLGMPEPNPSSDGFSLEFGLAEADWVEVGIYDVTGRQVERLVNGYVSGGHHSLYWRPGTDGAPAVSPGLYFLRMVTTARVHTEKLMIVK</sequence>
<dbReference type="Proteomes" id="UP001594288">
    <property type="component" value="Unassembled WGS sequence"/>
</dbReference>
<dbReference type="Gene3D" id="3.90.70.10">
    <property type="entry name" value="Cysteine proteinases"/>
    <property type="match status" value="1"/>
</dbReference>
<dbReference type="InterPro" id="IPR039417">
    <property type="entry name" value="Peptidase_C1A_papain-like"/>
</dbReference>